<keyword evidence="7" id="KW-0067">ATP-binding</keyword>
<organism evidence="9 10">
    <name type="scientific">Roseisalinus antarcticus</name>
    <dbReference type="NCBI Taxonomy" id="254357"/>
    <lineage>
        <taxon>Bacteria</taxon>
        <taxon>Pseudomonadati</taxon>
        <taxon>Pseudomonadota</taxon>
        <taxon>Alphaproteobacteria</taxon>
        <taxon>Rhodobacterales</taxon>
        <taxon>Roseobacteraceae</taxon>
        <taxon>Roseisalinus</taxon>
    </lineage>
</organism>
<keyword evidence="10" id="KW-1185">Reference proteome</keyword>
<accession>A0A1Y5U2J5</accession>
<evidence type="ECO:0000256" key="2">
    <source>
        <dbReference type="ARBA" id="ARBA00012438"/>
    </source>
</evidence>
<dbReference type="Proteomes" id="UP000193900">
    <property type="component" value="Unassembled WGS sequence"/>
</dbReference>
<dbReference type="EMBL" id="FWFZ01000036">
    <property type="protein sequence ID" value="SLN75625.1"/>
    <property type="molecule type" value="Genomic_DNA"/>
</dbReference>
<evidence type="ECO:0000256" key="1">
    <source>
        <dbReference type="ARBA" id="ARBA00000085"/>
    </source>
</evidence>
<dbReference type="SMART" id="SM00911">
    <property type="entry name" value="HWE_HK"/>
    <property type="match status" value="1"/>
</dbReference>
<evidence type="ECO:0000256" key="3">
    <source>
        <dbReference type="ARBA" id="ARBA00022553"/>
    </source>
</evidence>
<dbReference type="InterPro" id="IPR011102">
    <property type="entry name" value="Sig_transdc_His_kinase_HWE"/>
</dbReference>
<protein>
    <recommendedName>
        <fullName evidence="2">histidine kinase</fullName>
        <ecNumber evidence="2">2.7.13.3</ecNumber>
    </recommendedName>
</protein>
<evidence type="ECO:0000256" key="6">
    <source>
        <dbReference type="ARBA" id="ARBA00022777"/>
    </source>
</evidence>
<dbReference type="PANTHER" id="PTHR41523:SF7">
    <property type="entry name" value="HISTIDINE KINASE"/>
    <property type="match status" value="1"/>
</dbReference>
<sequence length="401" mass="43226">MSRPKPKSGPSQSRRLAEVDEIAGAPDTPVLVFAPLGDDAVAIAKIVEASGLTALCVPDAPALISRLDGGGAEGYLFLVISHEGAELEVGETLCTVHESEPMWSRLPVMFLVNDVLNLPPACRILSECTAAANYICLQRPAGPFVLTQLFGTSNENRKRQFQSRDLMDRLSAEEKRSAFLLEELQHRVRNSLAVLQSLFKLTLRSADSVADLDEAFSARLRNLSEAYSRLSDREGRSPGLRTILSDHVAPYAASTAQYRLDGDPVELSEKVTFDLAMTVHELATNAAKYGALSTSGGQVSISWRRLPDDGNLEILWQERGGPPVSEPKVQGLGSSLIANFRAGGGPAPEISFERGGRGVASGARVKRADLAGDVLTPIVWVHLGGRARARKKGVRRPPFPS</sequence>
<dbReference type="GO" id="GO:0004673">
    <property type="term" value="F:protein histidine kinase activity"/>
    <property type="evidence" value="ECO:0007669"/>
    <property type="project" value="UniProtKB-EC"/>
</dbReference>
<dbReference type="PANTHER" id="PTHR41523">
    <property type="entry name" value="TWO-COMPONENT SYSTEM SENSOR PROTEIN"/>
    <property type="match status" value="1"/>
</dbReference>
<evidence type="ECO:0000313" key="9">
    <source>
        <dbReference type="EMBL" id="SLN75625.1"/>
    </source>
</evidence>
<dbReference type="Pfam" id="PF07536">
    <property type="entry name" value="HWE_HK"/>
    <property type="match status" value="1"/>
</dbReference>
<reference evidence="9 10" key="1">
    <citation type="submission" date="2017-03" db="EMBL/GenBank/DDBJ databases">
        <authorList>
            <person name="Afonso C.L."/>
            <person name="Miller P.J."/>
            <person name="Scott M.A."/>
            <person name="Spackman E."/>
            <person name="Goraichik I."/>
            <person name="Dimitrov K.M."/>
            <person name="Suarez D.L."/>
            <person name="Swayne D.E."/>
        </authorList>
    </citation>
    <scope>NUCLEOTIDE SEQUENCE [LARGE SCALE GENOMIC DNA]</scope>
    <source>
        <strain evidence="9 10">CECT 7023</strain>
    </source>
</reference>
<keyword evidence="5" id="KW-0547">Nucleotide-binding</keyword>
<gene>
    <name evidence="9" type="ORF">ROA7023_04004</name>
</gene>
<dbReference type="GO" id="GO:0005524">
    <property type="term" value="F:ATP binding"/>
    <property type="evidence" value="ECO:0007669"/>
    <property type="project" value="UniProtKB-KW"/>
</dbReference>
<dbReference type="EC" id="2.7.13.3" evidence="2"/>
<comment type="catalytic activity">
    <reaction evidence="1">
        <text>ATP + protein L-histidine = ADP + protein N-phospho-L-histidine.</text>
        <dbReference type="EC" id="2.7.13.3"/>
    </reaction>
</comment>
<evidence type="ECO:0000256" key="7">
    <source>
        <dbReference type="ARBA" id="ARBA00022840"/>
    </source>
</evidence>
<keyword evidence="3" id="KW-0597">Phosphoprotein</keyword>
<keyword evidence="4 9" id="KW-0808">Transferase</keyword>
<keyword evidence="6 9" id="KW-0418">Kinase</keyword>
<evidence type="ECO:0000259" key="8">
    <source>
        <dbReference type="SMART" id="SM00911"/>
    </source>
</evidence>
<feature type="domain" description="Signal transduction histidine kinase HWE region" evidence="8">
    <location>
        <begin position="183"/>
        <end position="264"/>
    </location>
</feature>
<name>A0A1Y5U2J5_9RHOB</name>
<evidence type="ECO:0000313" key="10">
    <source>
        <dbReference type="Proteomes" id="UP000193900"/>
    </source>
</evidence>
<proteinExistence type="predicted"/>
<evidence type="ECO:0000256" key="5">
    <source>
        <dbReference type="ARBA" id="ARBA00022741"/>
    </source>
</evidence>
<dbReference type="AlphaFoldDB" id="A0A1Y5U2J5"/>
<dbReference type="InterPro" id="IPR036890">
    <property type="entry name" value="HATPase_C_sf"/>
</dbReference>
<dbReference type="Gene3D" id="3.30.565.10">
    <property type="entry name" value="Histidine kinase-like ATPase, C-terminal domain"/>
    <property type="match status" value="1"/>
</dbReference>
<evidence type="ECO:0000256" key="4">
    <source>
        <dbReference type="ARBA" id="ARBA00022679"/>
    </source>
</evidence>